<proteinExistence type="predicted"/>
<protein>
    <submittedName>
        <fullName evidence="1">Gamete antigen 27/25</fullName>
    </submittedName>
</protein>
<evidence type="ECO:0000313" key="1">
    <source>
        <dbReference type="EMBL" id="KAI4834592.1"/>
    </source>
</evidence>
<reference evidence="1" key="1">
    <citation type="submission" date="2022-06" db="EMBL/GenBank/DDBJ databases">
        <title>The First Complete Genome of the Simian Malaria Parasite Plasmodium brasilianum.</title>
        <authorList>
            <person name="Bajic M."/>
            <person name="Ravishankar S."/>
        </authorList>
    </citation>
    <scope>NUCLEOTIDE SEQUENCE</scope>
    <source>
        <strain evidence="1">Bolivian I</strain>
    </source>
</reference>
<sequence length="187" mass="21983">MNIFTVLQIQIFVLYALIKCAAGSINEDAYKVKDSRTLTPGHKKYEYKYDHYKGGPVREEVKKWLDLEFHTSIDVLYALLPLSEEGHDIIDIINNSDLVLKTLQITEEYCKQVQKYFWIEERLEEEMSVKVDKEQTMQEKKKMCRNIEEMKALVSIYEKDRSVQLTEDMILHTVCKARGVLLDLIKV</sequence>
<comment type="caution">
    <text evidence="1">The sequence shown here is derived from an EMBL/GenBank/DDBJ whole genome shotgun (WGS) entry which is preliminary data.</text>
</comment>
<accession>A0ACB9Y310</accession>
<dbReference type="EMBL" id="CM043782">
    <property type="protein sequence ID" value="KAI4834592.1"/>
    <property type="molecule type" value="Genomic_DNA"/>
</dbReference>
<gene>
    <name evidence="1" type="ORF">MKS88_005266</name>
</gene>
<organism evidence="1 2">
    <name type="scientific">Plasmodium brasilianum</name>
    <dbReference type="NCBI Taxonomy" id="5824"/>
    <lineage>
        <taxon>Eukaryota</taxon>
        <taxon>Sar</taxon>
        <taxon>Alveolata</taxon>
        <taxon>Apicomplexa</taxon>
        <taxon>Aconoidasida</taxon>
        <taxon>Haemosporida</taxon>
        <taxon>Plasmodiidae</taxon>
        <taxon>Plasmodium</taxon>
        <taxon>Plasmodium (Plasmodium)</taxon>
    </lineage>
</organism>
<evidence type="ECO:0000313" key="2">
    <source>
        <dbReference type="Proteomes" id="UP001056978"/>
    </source>
</evidence>
<name>A0ACB9Y310_PLABR</name>
<keyword evidence="2" id="KW-1185">Reference proteome</keyword>
<dbReference type="Proteomes" id="UP001056978">
    <property type="component" value="Chromosome 14"/>
</dbReference>